<organism evidence="2 3">
    <name type="scientific">Rhodococcus parequi</name>
    <dbReference type="NCBI Taxonomy" id="3137122"/>
    <lineage>
        <taxon>Bacteria</taxon>
        <taxon>Bacillati</taxon>
        <taxon>Actinomycetota</taxon>
        <taxon>Actinomycetes</taxon>
        <taxon>Mycobacteriales</taxon>
        <taxon>Nocardiaceae</taxon>
        <taxon>Rhodococcus</taxon>
    </lineage>
</organism>
<dbReference type="Proteomes" id="UP001629745">
    <property type="component" value="Unassembled WGS sequence"/>
</dbReference>
<evidence type="ECO:0000313" key="2">
    <source>
        <dbReference type="EMBL" id="MFM1725066.1"/>
    </source>
</evidence>
<evidence type="ECO:0000313" key="3">
    <source>
        <dbReference type="Proteomes" id="UP001629745"/>
    </source>
</evidence>
<sequence>MLVLPGGKVRDRRRARPWQAAPLRMFLFTWALRRRCPDARVRQVRYRLRGWNGADRSPVHDVRRALDDLRAAQIPVALVGHSMGGRVAAVVADDPLVCGVLALAPWWPDGEGACIPTGVRMVVVHGSADTWTDPAASRRQTALARARGVDAQWIGVTGAGHTMLRDPARWHRAAIDFVRDQSRRRTSPNVS</sequence>
<dbReference type="InterPro" id="IPR000073">
    <property type="entry name" value="AB_hydrolase_1"/>
</dbReference>
<evidence type="ECO:0000259" key="1">
    <source>
        <dbReference type="Pfam" id="PF12697"/>
    </source>
</evidence>
<dbReference type="Gene3D" id="3.40.50.1820">
    <property type="entry name" value="alpha/beta hydrolase"/>
    <property type="match status" value="1"/>
</dbReference>
<keyword evidence="2" id="KW-0378">Hydrolase</keyword>
<keyword evidence="3" id="KW-1185">Reference proteome</keyword>
<dbReference type="SUPFAM" id="SSF53474">
    <property type="entry name" value="alpha/beta-Hydrolases"/>
    <property type="match status" value="1"/>
</dbReference>
<gene>
    <name evidence="2" type="ORF">ABEU20_003663</name>
</gene>
<dbReference type="InterPro" id="IPR029058">
    <property type="entry name" value="AB_hydrolase_fold"/>
</dbReference>
<accession>A0ABW9FK51</accession>
<name>A0ABW9FK51_9NOCA</name>
<proteinExistence type="predicted"/>
<dbReference type="GO" id="GO:0016787">
    <property type="term" value="F:hydrolase activity"/>
    <property type="evidence" value="ECO:0007669"/>
    <property type="project" value="UniProtKB-KW"/>
</dbReference>
<dbReference type="RefSeq" id="WP_420165537.1">
    <property type="nucleotide sequence ID" value="NZ_JBDLNV010000005.1"/>
</dbReference>
<dbReference type="EMBL" id="JBDLNV010000005">
    <property type="protein sequence ID" value="MFM1725066.1"/>
    <property type="molecule type" value="Genomic_DNA"/>
</dbReference>
<comment type="caution">
    <text evidence="2">The sequence shown here is derived from an EMBL/GenBank/DDBJ whole genome shotgun (WGS) entry which is preliminary data.</text>
</comment>
<feature type="domain" description="AB hydrolase-1" evidence="1">
    <location>
        <begin position="15"/>
        <end position="111"/>
    </location>
</feature>
<dbReference type="Pfam" id="PF12697">
    <property type="entry name" value="Abhydrolase_6"/>
    <property type="match status" value="1"/>
</dbReference>
<protein>
    <submittedName>
        <fullName evidence="2">Alpha/beta fold hydrolase</fullName>
    </submittedName>
</protein>
<reference evidence="2 3" key="1">
    <citation type="submission" date="2023-11" db="EMBL/GenBank/DDBJ databases">
        <authorList>
            <person name="Val-Calvo J."/>
            <person name="Scortti M."/>
            <person name="Vazquez-Boland J."/>
        </authorList>
    </citation>
    <scope>NUCLEOTIDE SEQUENCE [LARGE SCALE GENOMIC DNA]</scope>
    <source>
        <strain evidence="2 3">PAM 2766</strain>
    </source>
</reference>